<dbReference type="RefSeq" id="WP_343755227.1">
    <property type="nucleotide sequence ID" value="NZ_BAAACW010000094.1"/>
</dbReference>
<keyword evidence="2" id="KW-1185">Reference proteome</keyword>
<evidence type="ECO:0000313" key="2">
    <source>
        <dbReference type="Proteomes" id="UP001501166"/>
    </source>
</evidence>
<gene>
    <name evidence="1" type="ORF">GCM10008932_14660</name>
</gene>
<accession>A0ABN0XG50</accession>
<dbReference type="Proteomes" id="UP001501166">
    <property type="component" value="Unassembled WGS sequence"/>
</dbReference>
<name>A0ABN0XG50_9LACT</name>
<protein>
    <submittedName>
        <fullName evidence="1">Uncharacterized protein</fullName>
    </submittedName>
</protein>
<sequence>MNHNKVEIDVVYKDNYIEVFTVDYKDMHDLLMALIDDQQKNFIIGNKTLFKKDLNGVGIANHGLGFNFF</sequence>
<organism evidence="1 2">
    <name type="scientific">Alkalibacterium iburiense</name>
    <dbReference type="NCBI Taxonomy" id="290589"/>
    <lineage>
        <taxon>Bacteria</taxon>
        <taxon>Bacillati</taxon>
        <taxon>Bacillota</taxon>
        <taxon>Bacilli</taxon>
        <taxon>Lactobacillales</taxon>
        <taxon>Carnobacteriaceae</taxon>
        <taxon>Alkalibacterium</taxon>
    </lineage>
</organism>
<evidence type="ECO:0000313" key="1">
    <source>
        <dbReference type="EMBL" id="GAA0363294.1"/>
    </source>
</evidence>
<reference evidence="1 2" key="1">
    <citation type="journal article" date="2019" name="Int. J. Syst. Evol. Microbiol.">
        <title>The Global Catalogue of Microorganisms (GCM) 10K type strain sequencing project: providing services to taxonomists for standard genome sequencing and annotation.</title>
        <authorList>
            <consortium name="The Broad Institute Genomics Platform"/>
            <consortium name="The Broad Institute Genome Sequencing Center for Infectious Disease"/>
            <person name="Wu L."/>
            <person name="Ma J."/>
        </authorList>
    </citation>
    <scope>NUCLEOTIDE SEQUENCE [LARGE SCALE GENOMIC DNA]</scope>
    <source>
        <strain evidence="1 2">JCM 12662</strain>
    </source>
</reference>
<comment type="caution">
    <text evidence="1">The sequence shown here is derived from an EMBL/GenBank/DDBJ whole genome shotgun (WGS) entry which is preliminary data.</text>
</comment>
<dbReference type="EMBL" id="BAAACW010000094">
    <property type="protein sequence ID" value="GAA0363294.1"/>
    <property type="molecule type" value="Genomic_DNA"/>
</dbReference>
<proteinExistence type="predicted"/>